<evidence type="ECO:0000313" key="2">
    <source>
        <dbReference type="EMBL" id="GBP01868.1"/>
    </source>
</evidence>
<dbReference type="EMBL" id="BGZK01003490">
    <property type="protein sequence ID" value="GBP01868.1"/>
    <property type="molecule type" value="Genomic_DNA"/>
</dbReference>
<keyword evidence="3" id="KW-1185">Reference proteome</keyword>
<accession>A0A4C1SKY0</accession>
<protein>
    <submittedName>
        <fullName evidence="2">Uncharacterized protein</fullName>
    </submittedName>
</protein>
<reference evidence="2 3" key="1">
    <citation type="journal article" date="2019" name="Commun. Biol.">
        <title>The bagworm genome reveals a unique fibroin gene that provides high tensile strength.</title>
        <authorList>
            <person name="Kono N."/>
            <person name="Nakamura H."/>
            <person name="Ohtoshi R."/>
            <person name="Tomita M."/>
            <person name="Numata K."/>
            <person name="Arakawa K."/>
        </authorList>
    </citation>
    <scope>NUCLEOTIDE SEQUENCE [LARGE SCALE GENOMIC DNA]</scope>
</reference>
<sequence>MRATKNKNFCIDAIDGKQRLKRGLWTPACAAPGGSPRVRDRTNGRCRHATANGRAPPAPPAACRHPPRLCL</sequence>
<evidence type="ECO:0000313" key="3">
    <source>
        <dbReference type="Proteomes" id="UP000299102"/>
    </source>
</evidence>
<organism evidence="2 3">
    <name type="scientific">Eumeta variegata</name>
    <name type="common">Bagworm moth</name>
    <name type="synonym">Eumeta japonica</name>
    <dbReference type="NCBI Taxonomy" id="151549"/>
    <lineage>
        <taxon>Eukaryota</taxon>
        <taxon>Metazoa</taxon>
        <taxon>Ecdysozoa</taxon>
        <taxon>Arthropoda</taxon>
        <taxon>Hexapoda</taxon>
        <taxon>Insecta</taxon>
        <taxon>Pterygota</taxon>
        <taxon>Neoptera</taxon>
        <taxon>Endopterygota</taxon>
        <taxon>Lepidoptera</taxon>
        <taxon>Glossata</taxon>
        <taxon>Ditrysia</taxon>
        <taxon>Tineoidea</taxon>
        <taxon>Psychidae</taxon>
        <taxon>Oiketicinae</taxon>
        <taxon>Eumeta</taxon>
    </lineage>
</organism>
<dbReference type="Proteomes" id="UP000299102">
    <property type="component" value="Unassembled WGS sequence"/>
</dbReference>
<dbReference type="AlphaFoldDB" id="A0A4C1SKY0"/>
<name>A0A4C1SKY0_EUMVA</name>
<gene>
    <name evidence="2" type="ORF">EVAR_100651_1</name>
</gene>
<feature type="region of interest" description="Disordered" evidence="1">
    <location>
        <begin position="33"/>
        <end position="62"/>
    </location>
</feature>
<evidence type="ECO:0000256" key="1">
    <source>
        <dbReference type="SAM" id="MobiDB-lite"/>
    </source>
</evidence>
<comment type="caution">
    <text evidence="2">The sequence shown here is derived from an EMBL/GenBank/DDBJ whole genome shotgun (WGS) entry which is preliminary data.</text>
</comment>
<proteinExistence type="predicted"/>